<feature type="binding site" evidence="13">
    <location>
        <position position="312"/>
    </location>
    <ligand>
        <name>L-glutamine</name>
        <dbReference type="ChEBI" id="CHEBI:58359"/>
    </ligand>
</feature>
<protein>
    <recommendedName>
        <fullName evidence="13">Carbamoyl phosphate synthase small chain</fullName>
        <ecNumber evidence="13">6.3.5.5</ecNumber>
    </recommendedName>
    <alternativeName>
        <fullName evidence="13">Carbamoyl phosphate synthetase glutamine chain</fullName>
    </alternativeName>
</protein>
<feature type="binding site" evidence="13">
    <location>
        <position position="244"/>
    </location>
    <ligand>
        <name>L-glutamine</name>
        <dbReference type="ChEBI" id="CHEBI:58359"/>
    </ligand>
</feature>
<dbReference type="InterPro" id="IPR050472">
    <property type="entry name" value="Anth_synth/Amidotransfase"/>
</dbReference>
<dbReference type="UniPathway" id="UPA00070">
    <property type="reaction ID" value="UER00115"/>
</dbReference>
<dbReference type="GO" id="GO:0006541">
    <property type="term" value="P:glutamine metabolic process"/>
    <property type="evidence" value="ECO:0007669"/>
    <property type="project" value="InterPro"/>
</dbReference>
<dbReference type="InterPro" id="IPR036480">
    <property type="entry name" value="CarbP_synth_ssu_N_sf"/>
</dbReference>
<dbReference type="Pfam" id="PF00988">
    <property type="entry name" value="CPSase_sm_chain"/>
    <property type="match status" value="1"/>
</dbReference>
<evidence type="ECO:0000256" key="12">
    <source>
        <dbReference type="ARBA" id="ARBA00049285"/>
    </source>
</evidence>
<feature type="active site" evidence="13">
    <location>
        <position position="354"/>
    </location>
</feature>
<evidence type="ECO:0000256" key="6">
    <source>
        <dbReference type="ARBA" id="ARBA00022605"/>
    </source>
</evidence>
<proteinExistence type="inferred from homology"/>
<dbReference type="InterPro" id="IPR002474">
    <property type="entry name" value="CarbamoylP_synth_ssu_N"/>
</dbReference>
<dbReference type="InterPro" id="IPR017926">
    <property type="entry name" value="GATASE"/>
</dbReference>
<evidence type="ECO:0000256" key="9">
    <source>
        <dbReference type="ARBA" id="ARBA00022962"/>
    </source>
</evidence>
<feature type="region of interest" description="CPSase" evidence="13">
    <location>
        <begin position="1"/>
        <end position="193"/>
    </location>
</feature>
<dbReference type="GO" id="GO:0004359">
    <property type="term" value="F:glutaminase activity"/>
    <property type="evidence" value="ECO:0007669"/>
    <property type="project" value="RHEA"/>
</dbReference>
<feature type="binding site" evidence="13">
    <location>
        <position position="271"/>
    </location>
    <ligand>
        <name>L-glutamine</name>
        <dbReference type="ChEBI" id="CHEBI:58359"/>
    </ligand>
</feature>
<keyword evidence="7 13" id="KW-0547">Nucleotide-binding</keyword>
<keyword evidence="9 13" id="KW-0315">Glutamine amidotransferase</keyword>
<feature type="binding site" evidence="13">
    <location>
        <position position="242"/>
    </location>
    <ligand>
        <name>L-glutamine</name>
        <dbReference type="ChEBI" id="CHEBI:58359"/>
    </ligand>
</feature>
<feature type="active site" description="Nucleophile" evidence="13">
    <location>
        <position position="270"/>
    </location>
</feature>
<comment type="subunit">
    <text evidence="13">Composed of two chains; the small (or glutamine) chain promotes the hydrolysis of glutamine to ammonia, which is used by the large (or ammonia) chain to synthesize carbamoyl phosphate. Tetramer of heterodimers (alpha,beta)4.</text>
</comment>
<organism evidence="15 16">
    <name type="scientific">Endozoicomonas montiporae</name>
    <dbReference type="NCBI Taxonomy" id="1027273"/>
    <lineage>
        <taxon>Bacteria</taxon>
        <taxon>Pseudomonadati</taxon>
        <taxon>Pseudomonadota</taxon>
        <taxon>Gammaproteobacteria</taxon>
        <taxon>Oceanospirillales</taxon>
        <taxon>Endozoicomonadaceae</taxon>
        <taxon>Endozoicomonas</taxon>
    </lineage>
</organism>
<comment type="catalytic activity">
    <reaction evidence="11 13">
        <text>hydrogencarbonate + L-glutamine + 2 ATP + H2O = carbamoyl phosphate + L-glutamate + 2 ADP + phosphate + 2 H(+)</text>
        <dbReference type="Rhea" id="RHEA:18633"/>
        <dbReference type="ChEBI" id="CHEBI:15377"/>
        <dbReference type="ChEBI" id="CHEBI:15378"/>
        <dbReference type="ChEBI" id="CHEBI:17544"/>
        <dbReference type="ChEBI" id="CHEBI:29985"/>
        <dbReference type="ChEBI" id="CHEBI:30616"/>
        <dbReference type="ChEBI" id="CHEBI:43474"/>
        <dbReference type="ChEBI" id="CHEBI:58228"/>
        <dbReference type="ChEBI" id="CHEBI:58359"/>
        <dbReference type="ChEBI" id="CHEBI:456216"/>
        <dbReference type="EC" id="6.3.5.5"/>
    </reaction>
</comment>
<dbReference type="GO" id="GO:0006207">
    <property type="term" value="P:'de novo' pyrimidine nucleobase biosynthetic process"/>
    <property type="evidence" value="ECO:0007669"/>
    <property type="project" value="InterPro"/>
</dbReference>
<dbReference type="FunFam" id="3.50.30.20:FF:000001">
    <property type="entry name" value="Carbamoyl-phosphate synthase small chain"/>
    <property type="match status" value="1"/>
</dbReference>
<evidence type="ECO:0000256" key="3">
    <source>
        <dbReference type="ARBA" id="ARBA00007800"/>
    </source>
</evidence>
<evidence type="ECO:0000256" key="5">
    <source>
        <dbReference type="ARBA" id="ARBA00022598"/>
    </source>
</evidence>
<dbReference type="SMART" id="SM01097">
    <property type="entry name" value="CPSase_sm_chain"/>
    <property type="match status" value="1"/>
</dbReference>
<dbReference type="PANTHER" id="PTHR43418">
    <property type="entry name" value="MULTIFUNCTIONAL TRYPTOPHAN BIOSYNTHESIS PROTEIN-RELATED"/>
    <property type="match status" value="1"/>
</dbReference>
<feature type="binding site" evidence="13">
    <location>
        <position position="47"/>
    </location>
    <ligand>
        <name>L-glutamine</name>
        <dbReference type="ChEBI" id="CHEBI:58359"/>
    </ligand>
</feature>
<dbReference type="NCBIfam" id="NF009475">
    <property type="entry name" value="PRK12838.1"/>
    <property type="match status" value="1"/>
</dbReference>
<dbReference type="PRINTS" id="PR00097">
    <property type="entry name" value="ANTSNTHASEII"/>
</dbReference>
<dbReference type="HAMAP" id="MF_01209">
    <property type="entry name" value="CPSase_S_chain"/>
    <property type="match status" value="1"/>
</dbReference>
<feature type="active site" evidence="13">
    <location>
        <position position="356"/>
    </location>
</feature>
<dbReference type="GO" id="GO:0006526">
    <property type="term" value="P:L-arginine biosynthetic process"/>
    <property type="evidence" value="ECO:0007669"/>
    <property type="project" value="UniProtKB-UniRule"/>
</dbReference>
<dbReference type="EMBL" id="JOKG01000004">
    <property type="protein sequence ID" value="KEQ12917.1"/>
    <property type="molecule type" value="Genomic_DNA"/>
</dbReference>
<dbReference type="AlphaFoldDB" id="A0A081N394"/>
<dbReference type="InterPro" id="IPR035686">
    <property type="entry name" value="CPSase_GATase1"/>
</dbReference>
<comment type="catalytic activity">
    <reaction evidence="12 13">
        <text>L-glutamine + H2O = L-glutamate + NH4(+)</text>
        <dbReference type="Rhea" id="RHEA:15889"/>
        <dbReference type="ChEBI" id="CHEBI:15377"/>
        <dbReference type="ChEBI" id="CHEBI:28938"/>
        <dbReference type="ChEBI" id="CHEBI:29985"/>
        <dbReference type="ChEBI" id="CHEBI:58359"/>
    </reaction>
</comment>
<dbReference type="RefSeq" id="WP_034878356.1">
    <property type="nucleotide sequence ID" value="NZ_JOKG01000004.1"/>
</dbReference>
<dbReference type="FunFam" id="3.40.50.880:FF:000011">
    <property type="entry name" value="Carbamoyl-phosphate synthase small chain"/>
    <property type="match status" value="1"/>
</dbReference>
<evidence type="ECO:0000256" key="2">
    <source>
        <dbReference type="ARBA" id="ARBA00005077"/>
    </source>
</evidence>
<evidence type="ECO:0000256" key="4">
    <source>
        <dbReference type="ARBA" id="ARBA00022571"/>
    </source>
</evidence>
<accession>A0A081N394</accession>
<gene>
    <name evidence="13" type="primary">carA</name>
    <name evidence="15" type="ORF">GZ77_21010</name>
</gene>
<comment type="function">
    <text evidence="13">Small subunit of the glutamine-dependent carbamoyl phosphate synthetase (CPSase). CPSase catalyzes the formation of carbamoyl phosphate from the ammonia moiety of glutamine, carbonate, and phosphate donated by ATP, constituting the first step of 2 biosynthetic pathways, one leading to arginine and/or urea and the other to pyrimidine nucleotides. The small subunit (glutamine amidotransferase) binds and cleaves glutamine to supply the large subunit with the substrate ammonia.</text>
</comment>
<evidence type="ECO:0000259" key="14">
    <source>
        <dbReference type="SMART" id="SM01097"/>
    </source>
</evidence>
<evidence type="ECO:0000256" key="7">
    <source>
        <dbReference type="ARBA" id="ARBA00022741"/>
    </source>
</evidence>
<dbReference type="EC" id="6.3.5.5" evidence="13"/>
<comment type="pathway">
    <text evidence="2 13">Amino-acid biosynthesis; L-arginine biosynthesis; carbamoyl phosphate from bicarbonate: step 1/1.</text>
</comment>
<name>A0A081N394_9GAMM</name>
<dbReference type="GO" id="GO:0044205">
    <property type="term" value="P:'de novo' UMP biosynthetic process"/>
    <property type="evidence" value="ECO:0007669"/>
    <property type="project" value="UniProtKB-UniRule"/>
</dbReference>
<dbReference type="InterPro" id="IPR029062">
    <property type="entry name" value="Class_I_gatase-like"/>
</dbReference>
<dbReference type="NCBIfam" id="TIGR01368">
    <property type="entry name" value="CPSaseIIsmall"/>
    <property type="match status" value="1"/>
</dbReference>
<keyword evidence="16" id="KW-1185">Reference proteome</keyword>
<dbReference type="SUPFAM" id="SSF52317">
    <property type="entry name" value="Class I glutamine amidotransferase-like"/>
    <property type="match status" value="1"/>
</dbReference>
<dbReference type="SUPFAM" id="SSF52021">
    <property type="entry name" value="Carbamoyl phosphate synthetase, small subunit N-terminal domain"/>
    <property type="match status" value="1"/>
</dbReference>
<dbReference type="eggNOG" id="COG0505">
    <property type="taxonomic scope" value="Bacteria"/>
</dbReference>
<dbReference type="InterPro" id="IPR006274">
    <property type="entry name" value="CarbamoylP_synth_ssu"/>
</dbReference>
<dbReference type="GO" id="GO:0004088">
    <property type="term" value="F:carbamoyl-phosphate synthase (glutamine-hydrolyzing) activity"/>
    <property type="evidence" value="ECO:0007669"/>
    <property type="project" value="UniProtKB-UniRule"/>
</dbReference>
<feature type="domain" description="Carbamoyl-phosphate synthase small subunit N-terminal" evidence="14">
    <location>
        <begin position="3"/>
        <end position="133"/>
    </location>
</feature>
<evidence type="ECO:0000256" key="10">
    <source>
        <dbReference type="ARBA" id="ARBA00022975"/>
    </source>
</evidence>
<dbReference type="PROSITE" id="PS51273">
    <property type="entry name" value="GATASE_TYPE_1"/>
    <property type="match status" value="1"/>
</dbReference>
<sequence length="380" mass="41436">MTKSAVLALEDGSLFRGIAIGADGETSGEVVFNTAMTGYQEILTDPSYSRQIVTLTYPHIGNTGITPLDNESSSVHAAGLVIRDLPLIASNWRHQISLDDYLRRENVVAITEIDTRRLTRILREKGAQNGCIMTGESHESIDVEAALAKARAFPGLKGMDLAKEVTTEQPYEWTEGVWELETDSHQSVAKQPFHVVAYDFGVKQNILRMLAQRGCRLTVVPAKTPANEVLAMNPDGVFLSNGPGDPEPCIYAIDAITEILKTRIPVFGICLGHQLLALASGAQTEKMKFGHHGANHPVQDLDKGTVMITSQNHGFAVSEEGMPENVRATHKSLFDGSLQGIELTDRPAFSFQGHPEASPGPHDVACLFDRFIDELSRHTA</sequence>
<evidence type="ECO:0000256" key="11">
    <source>
        <dbReference type="ARBA" id="ARBA00048816"/>
    </source>
</evidence>
<reference evidence="15 16" key="1">
    <citation type="submission" date="2014-06" db="EMBL/GenBank/DDBJ databases">
        <title>Whole Genome Sequences of Three Symbiotic Endozoicomonas Bacteria.</title>
        <authorList>
            <person name="Neave M.J."/>
            <person name="Apprill A."/>
            <person name="Voolstra C.R."/>
        </authorList>
    </citation>
    <scope>NUCLEOTIDE SEQUENCE [LARGE SCALE GENOMIC DNA]</scope>
    <source>
        <strain evidence="15 16">LMG 24815</strain>
    </source>
</reference>
<keyword evidence="5 13" id="KW-0436">Ligase</keyword>
<comment type="caution">
    <text evidence="15">The sequence shown here is derived from an EMBL/GenBank/DDBJ whole genome shotgun (WGS) entry which is preliminary data.</text>
</comment>
<evidence type="ECO:0000256" key="13">
    <source>
        <dbReference type="HAMAP-Rule" id="MF_01209"/>
    </source>
</evidence>
<evidence type="ECO:0000256" key="1">
    <source>
        <dbReference type="ARBA" id="ARBA00004812"/>
    </source>
</evidence>
<dbReference type="PANTHER" id="PTHR43418:SF7">
    <property type="entry name" value="CARBAMOYL-PHOSPHATE SYNTHASE SMALL CHAIN"/>
    <property type="match status" value="1"/>
</dbReference>
<comment type="pathway">
    <text evidence="1 13">Pyrimidine metabolism; UMP biosynthesis via de novo pathway; (S)-dihydroorotate from bicarbonate: step 1/3.</text>
</comment>
<feature type="binding site" evidence="13">
    <location>
        <position position="314"/>
    </location>
    <ligand>
        <name>L-glutamine</name>
        <dbReference type="ChEBI" id="CHEBI:58359"/>
    </ligand>
</feature>
<dbReference type="Gene3D" id="3.50.30.20">
    <property type="entry name" value="Carbamoyl-phosphate synthase small subunit, N-terminal domain"/>
    <property type="match status" value="1"/>
</dbReference>
<dbReference type="Gene3D" id="3.40.50.880">
    <property type="match status" value="1"/>
</dbReference>
<dbReference type="Pfam" id="PF00117">
    <property type="entry name" value="GATase"/>
    <property type="match status" value="1"/>
</dbReference>
<comment type="similarity">
    <text evidence="3 13">Belongs to the CarA family.</text>
</comment>
<dbReference type="Proteomes" id="UP000028006">
    <property type="component" value="Unassembled WGS sequence"/>
</dbReference>
<dbReference type="GO" id="GO:0005524">
    <property type="term" value="F:ATP binding"/>
    <property type="evidence" value="ECO:0007669"/>
    <property type="project" value="UniProtKB-UniRule"/>
</dbReference>
<dbReference type="UniPathway" id="UPA00068">
    <property type="reaction ID" value="UER00171"/>
</dbReference>
<keyword evidence="8 13" id="KW-0067">ATP-binding</keyword>
<dbReference type="PRINTS" id="PR00096">
    <property type="entry name" value="GATASE"/>
</dbReference>
<evidence type="ECO:0000256" key="8">
    <source>
        <dbReference type="ARBA" id="ARBA00022840"/>
    </source>
</evidence>
<dbReference type="PRINTS" id="PR00099">
    <property type="entry name" value="CPSGATASE"/>
</dbReference>
<evidence type="ECO:0000313" key="15">
    <source>
        <dbReference type="EMBL" id="KEQ12917.1"/>
    </source>
</evidence>
<keyword evidence="10 13" id="KW-0665">Pyrimidine biosynthesis</keyword>
<keyword evidence="6 13" id="KW-0028">Amino-acid biosynthesis</keyword>
<evidence type="ECO:0000313" key="16">
    <source>
        <dbReference type="Proteomes" id="UP000028006"/>
    </source>
</evidence>
<feature type="binding site" evidence="13">
    <location>
        <position position="274"/>
    </location>
    <ligand>
        <name>L-glutamine</name>
        <dbReference type="ChEBI" id="CHEBI:58359"/>
    </ligand>
</feature>
<dbReference type="CDD" id="cd01744">
    <property type="entry name" value="GATase1_CPSase"/>
    <property type="match status" value="1"/>
</dbReference>
<feature type="binding site" evidence="13">
    <location>
        <position position="315"/>
    </location>
    <ligand>
        <name>L-glutamine</name>
        <dbReference type="ChEBI" id="CHEBI:58359"/>
    </ligand>
</feature>
<keyword evidence="4 13" id="KW-0055">Arginine biosynthesis</keyword>